<name>A0A2U1KK31_ARTAN</name>
<dbReference type="GO" id="GO:0016874">
    <property type="term" value="F:ligase activity"/>
    <property type="evidence" value="ECO:0007669"/>
    <property type="project" value="UniProtKB-KW"/>
</dbReference>
<proteinExistence type="predicted"/>
<dbReference type="OrthoDB" id="1435281at2759"/>
<dbReference type="EMBL" id="PKPP01017192">
    <property type="protein sequence ID" value="PWA37136.1"/>
    <property type="molecule type" value="Genomic_DNA"/>
</dbReference>
<dbReference type="PANTHER" id="PTHR11254">
    <property type="entry name" value="HECT DOMAIN UBIQUITIN-PROTEIN LIGASE"/>
    <property type="match status" value="1"/>
</dbReference>
<dbReference type="Proteomes" id="UP000245207">
    <property type="component" value="Unassembled WGS sequence"/>
</dbReference>
<organism evidence="2 3">
    <name type="scientific">Artemisia annua</name>
    <name type="common">Sweet wormwood</name>
    <dbReference type="NCBI Taxonomy" id="35608"/>
    <lineage>
        <taxon>Eukaryota</taxon>
        <taxon>Viridiplantae</taxon>
        <taxon>Streptophyta</taxon>
        <taxon>Embryophyta</taxon>
        <taxon>Tracheophyta</taxon>
        <taxon>Spermatophyta</taxon>
        <taxon>Magnoliopsida</taxon>
        <taxon>eudicotyledons</taxon>
        <taxon>Gunneridae</taxon>
        <taxon>Pentapetalae</taxon>
        <taxon>asterids</taxon>
        <taxon>campanulids</taxon>
        <taxon>Asterales</taxon>
        <taxon>Asteraceae</taxon>
        <taxon>Asteroideae</taxon>
        <taxon>Anthemideae</taxon>
        <taxon>Artemisiinae</taxon>
        <taxon>Artemisia</taxon>
    </lineage>
</organism>
<evidence type="ECO:0000256" key="1">
    <source>
        <dbReference type="ARBA" id="ARBA00022679"/>
    </source>
</evidence>
<keyword evidence="1" id="KW-0808">Transferase</keyword>
<gene>
    <name evidence="2" type="ORF">CTI12_AA593340</name>
</gene>
<dbReference type="PANTHER" id="PTHR11254:SF67">
    <property type="entry name" value="E3 UBIQUITIN-PROTEIN LIGASE HUWE1"/>
    <property type="match status" value="1"/>
</dbReference>
<dbReference type="STRING" id="35608.A0A2U1KK31"/>
<protein>
    <submittedName>
        <fullName evidence="2">Ubiquitin-protein ligase, UPL1</fullName>
    </submittedName>
</protein>
<dbReference type="GO" id="GO:0000209">
    <property type="term" value="P:protein polyubiquitination"/>
    <property type="evidence" value="ECO:0007669"/>
    <property type="project" value="TreeGrafter"/>
</dbReference>
<sequence length="123" mass="13653">MYHKKPHLPPVVVSNDPYISIITEVKSHIEKIDEEGANIMPLYRDHKLFNDAHLADTKEQFIIIRVPSEGFKALQGISGPQKFQIHKAYGSPERLPSLIPVNGWGCDALCGVGCSGWRDGCGQ</sequence>
<dbReference type="GO" id="GO:0061630">
    <property type="term" value="F:ubiquitin protein ligase activity"/>
    <property type="evidence" value="ECO:0007669"/>
    <property type="project" value="TreeGrafter"/>
</dbReference>
<evidence type="ECO:0000313" key="2">
    <source>
        <dbReference type="EMBL" id="PWA37136.1"/>
    </source>
</evidence>
<evidence type="ECO:0000313" key="3">
    <source>
        <dbReference type="Proteomes" id="UP000245207"/>
    </source>
</evidence>
<accession>A0A2U1KK31</accession>
<dbReference type="GO" id="GO:0006511">
    <property type="term" value="P:ubiquitin-dependent protein catabolic process"/>
    <property type="evidence" value="ECO:0007669"/>
    <property type="project" value="TreeGrafter"/>
</dbReference>
<comment type="caution">
    <text evidence="2">The sequence shown here is derived from an EMBL/GenBank/DDBJ whole genome shotgun (WGS) entry which is preliminary data.</text>
</comment>
<dbReference type="AlphaFoldDB" id="A0A2U1KK31"/>
<dbReference type="GO" id="GO:0005737">
    <property type="term" value="C:cytoplasm"/>
    <property type="evidence" value="ECO:0007669"/>
    <property type="project" value="TreeGrafter"/>
</dbReference>
<reference evidence="2 3" key="1">
    <citation type="journal article" date="2018" name="Mol. Plant">
        <title>The genome of Artemisia annua provides insight into the evolution of Asteraceae family and artemisinin biosynthesis.</title>
        <authorList>
            <person name="Shen Q."/>
            <person name="Zhang L."/>
            <person name="Liao Z."/>
            <person name="Wang S."/>
            <person name="Yan T."/>
            <person name="Shi P."/>
            <person name="Liu M."/>
            <person name="Fu X."/>
            <person name="Pan Q."/>
            <person name="Wang Y."/>
            <person name="Lv Z."/>
            <person name="Lu X."/>
            <person name="Zhang F."/>
            <person name="Jiang W."/>
            <person name="Ma Y."/>
            <person name="Chen M."/>
            <person name="Hao X."/>
            <person name="Li L."/>
            <person name="Tang Y."/>
            <person name="Lv G."/>
            <person name="Zhou Y."/>
            <person name="Sun X."/>
            <person name="Brodelius P.E."/>
            <person name="Rose J.K.C."/>
            <person name="Tang K."/>
        </authorList>
    </citation>
    <scope>NUCLEOTIDE SEQUENCE [LARGE SCALE GENOMIC DNA]</scope>
    <source>
        <strain evidence="3">cv. Huhao1</strain>
        <tissue evidence="2">Leaf</tissue>
    </source>
</reference>
<keyword evidence="2" id="KW-0436">Ligase</keyword>
<keyword evidence="3" id="KW-1185">Reference proteome</keyword>
<dbReference type="InterPro" id="IPR050409">
    <property type="entry name" value="E3_ubiq-protein_ligase"/>
</dbReference>